<feature type="transmembrane region" description="Helical" evidence="5">
    <location>
        <begin position="51"/>
        <end position="73"/>
    </location>
</feature>
<feature type="transmembrane region" description="Helical" evidence="5">
    <location>
        <begin position="316"/>
        <end position="335"/>
    </location>
</feature>
<feature type="transmembrane region" description="Helical" evidence="5">
    <location>
        <begin position="263"/>
        <end position="282"/>
    </location>
</feature>
<evidence type="ECO:0000259" key="6">
    <source>
        <dbReference type="PROSITE" id="PS50850"/>
    </source>
</evidence>
<sequence length="401" mass="40293">MGRPGPAPTVDAPPRRFLAGYRTLLDVPGFWRLATIGLASKLAPGMLGLSLLLLVGGTFSYATAGLAVSCSALGQGLSAPLRGRLIDRFAAGPVLLGCLVAHLTATAVLLVTVSRAGPPVAVLAAAAAVGATNPPVGVMMRTVWRHATDGEALTTAMALDASMMGAALITGPALAGWLSLSLSPVAPVLVLAVLTAGTVVLLIGGPPVSPRPVRSGRRAGLLAAAPVRRLLVTNGLFVMAVTALDVVLPSYAREFQVASLTGVYLGVLSIGSVLGSFALGAAAHRLRADRRLRLHLGVFAAGSAALALSARWSPLAVLLVCPAAGLMIGSLFATLRTLGGDLAPHGRVTETMSWLSTLDMAGGAAGAAVFAQLADAQGSRAALALIPVLLLAAAAVSPPAR</sequence>
<evidence type="ECO:0000256" key="3">
    <source>
        <dbReference type="ARBA" id="ARBA00022989"/>
    </source>
</evidence>
<keyword evidence="8" id="KW-1185">Reference proteome</keyword>
<proteinExistence type="predicted"/>
<keyword evidence="2 5" id="KW-0812">Transmembrane</keyword>
<dbReference type="EMBL" id="JACHNB010000001">
    <property type="protein sequence ID" value="MBB4741869.1"/>
    <property type="molecule type" value="Genomic_DNA"/>
</dbReference>
<comment type="subcellular location">
    <subcellularLocation>
        <location evidence="1">Cell membrane</location>
        <topology evidence="1">Multi-pass membrane protein</topology>
    </subcellularLocation>
</comment>
<dbReference type="InterPro" id="IPR036259">
    <property type="entry name" value="MFS_trans_sf"/>
</dbReference>
<dbReference type="Gene3D" id="1.20.1250.20">
    <property type="entry name" value="MFS general substrate transporter like domains"/>
    <property type="match status" value="1"/>
</dbReference>
<dbReference type="GO" id="GO:0022857">
    <property type="term" value="F:transmembrane transporter activity"/>
    <property type="evidence" value="ECO:0007669"/>
    <property type="project" value="InterPro"/>
</dbReference>
<gene>
    <name evidence="7" type="ORF">BJY16_005328</name>
</gene>
<dbReference type="InterPro" id="IPR020846">
    <property type="entry name" value="MFS_dom"/>
</dbReference>
<reference evidence="7 8" key="1">
    <citation type="submission" date="2020-08" db="EMBL/GenBank/DDBJ databases">
        <title>Sequencing the genomes of 1000 actinobacteria strains.</title>
        <authorList>
            <person name="Klenk H.-P."/>
        </authorList>
    </citation>
    <scope>NUCLEOTIDE SEQUENCE [LARGE SCALE GENOMIC DNA]</scope>
    <source>
        <strain evidence="7 8">DSM 45809</strain>
    </source>
</reference>
<evidence type="ECO:0000313" key="7">
    <source>
        <dbReference type="EMBL" id="MBB4741869.1"/>
    </source>
</evidence>
<feature type="transmembrane region" description="Helical" evidence="5">
    <location>
        <begin position="230"/>
        <end position="251"/>
    </location>
</feature>
<evidence type="ECO:0000256" key="4">
    <source>
        <dbReference type="ARBA" id="ARBA00023136"/>
    </source>
</evidence>
<feature type="transmembrane region" description="Helical" evidence="5">
    <location>
        <begin position="156"/>
        <end position="180"/>
    </location>
</feature>
<dbReference type="Pfam" id="PF07690">
    <property type="entry name" value="MFS_1"/>
    <property type="match status" value="1"/>
</dbReference>
<keyword evidence="4 5" id="KW-0472">Membrane</keyword>
<accession>A0A7W7H115</accession>
<dbReference type="PANTHER" id="PTHR23542">
    <property type="match status" value="1"/>
</dbReference>
<organism evidence="7 8">
    <name type="scientific">Actinoplanes octamycinicus</name>
    <dbReference type="NCBI Taxonomy" id="135948"/>
    <lineage>
        <taxon>Bacteria</taxon>
        <taxon>Bacillati</taxon>
        <taxon>Actinomycetota</taxon>
        <taxon>Actinomycetes</taxon>
        <taxon>Micromonosporales</taxon>
        <taxon>Micromonosporaceae</taxon>
        <taxon>Actinoplanes</taxon>
    </lineage>
</organism>
<comment type="caution">
    <text evidence="7">The sequence shown here is derived from an EMBL/GenBank/DDBJ whole genome shotgun (WGS) entry which is preliminary data.</text>
</comment>
<dbReference type="InterPro" id="IPR011701">
    <property type="entry name" value="MFS"/>
</dbReference>
<dbReference type="PANTHER" id="PTHR23542:SF1">
    <property type="entry name" value="MAJOR FACILITATOR SUPERFAMILY (MFS) PROFILE DOMAIN-CONTAINING PROTEIN"/>
    <property type="match status" value="1"/>
</dbReference>
<dbReference type="Proteomes" id="UP000546162">
    <property type="component" value="Unassembled WGS sequence"/>
</dbReference>
<evidence type="ECO:0000256" key="2">
    <source>
        <dbReference type="ARBA" id="ARBA00022692"/>
    </source>
</evidence>
<feature type="domain" description="Major facilitator superfamily (MFS) profile" evidence="6">
    <location>
        <begin position="221"/>
        <end position="401"/>
    </location>
</feature>
<dbReference type="GO" id="GO:0005886">
    <property type="term" value="C:plasma membrane"/>
    <property type="evidence" value="ECO:0007669"/>
    <property type="project" value="UniProtKB-SubCell"/>
</dbReference>
<protein>
    <submittedName>
        <fullName evidence="7">MFS family permease</fullName>
    </submittedName>
</protein>
<dbReference type="RefSeq" id="WP_239177699.1">
    <property type="nucleotide sequence ID" value="NZ_BAABFG010000005.1"/>
</dbReference>
<dbReference type="PROSITE" id="PS50850">
    <property type="entry name" value="MFS"/>
    <property type="match status" value="1"/>
</dbReference>
<feature type="transmembrane region" description="Helical" evidence="5">
    <location>
        <begin position="355"/>
        <end position="374"/>
    </location>
</feature>
<feature type="transmembrane region" description="Helical" evidence="5">
    <location>
        <begin position="186"/>
        <end position="209"/>
    </location>
</feature>
<keyword evidence="3 5" id="KW-1133">Transmembrane helix</keyword>
<evidence type="ECO:0000256" key="5">
    <source>
        <dbReference type="SAM" id="Phobius"/>
    </source>
</evidence>
<feature type="transmembrane region" description="Helical" evidence="5">
    <location>
        <begin position="120"/>
        <end position="144"/>
    </location>
</feature>
<feature type="transmembrane region" description="Helical" evidence="5">
    <location>
        <begin position="94"/>
        <end position="114"/>
    </location>
</feature>
<evidence type="ECO:0000313" key="8">
    <source>
        <dbReference type="Proteomes" id="UP000546162"/>
    </source>
</evidence>
<name>A0A7W7H115_9ACTN</name>
<dbReference type="AlphaFoldDB" id="A0A7W7H115"/>
<evidence type="ECO:0000256" key="1">
    <source>
        <dbReference type="ARBA" id="ARBA00004651"/>
    </source>
</evidence>
<dbReference type="SUPFAM" id="SSF103473">
    <property type="entry name" value="MFS general substrate transporter"/>
    <property type="match status" value="1"/>
</dbReference>
<feature type="transmembrane region" description="Helical" evidence="5">
    <location>
        <begin position="380"/>
        <end position="400"/>
    </location>
</feature>